<dbReference type="PANTHER" id="PTHR46224:SF38">
    <property type="match status" value="1"/>
</dbReference>
<dbReference type="InterPro" id="IPR044730">
    <property type="entry name" value="RNase_H-like_dom_plant"/>
</dbReference>
<evidence type="ECO:0000256" key="4">
    <source>
        <dbReference type="PROSITE-ProRule" id="PRU00339"/>
    </source>
</evidence>
<comment type="caution">
    <text evidence="6">The sequence shown here is derived from an EMBL/GenBank/DDBJ whole genome shotgun (WGS) entry which is preliminary data.</text>
</comment>
<dbReference type="CDD" id="cd06222">
    <property type="entry name" value="RNase_H_like"/>
    <property type="match status" value="1"/>
</dbReference>
<evidence type="ECO:0000256" key="2">
    <source>
        <dbReference type="ARBA" id="ARBA00022803"/>
    </source>
</evidence>
<dbReference type="InterPro" id="IPR011990">
    <property type="entry name" value="TPR-like_helical_dom_sf"/>
</dbReference>
<feature type="repeat" description="ANK" evidence="3">
    <location>
        <begin position="77"/>
        <end position="109"/>
    </location>
</feature>
<name>A0AAD8SDW4_LOLMU</name>
<feature type="repeat" description="ANK" evidence="3">
    <location>
        <begin position="168"/>
        <end position="200"/>
    </location>
</feature>
<dbReference type="InterPro" id="IPR002156">
    <property type="entry name" value="RNaseH_domain"/>
</dbReference>
<dbReference type="InterPro" id="IPR012337">
    <property type="entry name" value="RNaseH-like_sf"/>
</dbReference>
<sequence length="541" mass="58075">MASSSSRVKVQTRIVLQAAYNGDLRILKKMAKQMDLGVAEDDEGANALHLAAHGGCLECCKFLVEEAWIDVNSTTTKGTTPLVCAVFDGNIEVMKYLLDRGGNPRKKTPGGLTLLHAAAAKGNPADIMLEDHGGTPLHAAASGGHDEAMKILLEHGADAGADVNGSYCGPTSLTQAVKNGFTDIVKFLLEAGADPNDPGEDAVPVGARVTDYKSRAKEAFRKKDYQAALYFFGRVIEINPFDATMFSNRSLCWLRIREGERALSDAQRCRQLMPGWCKGWYLEGTALDFMEDYQGAADAFTEALKLDPESDEIKRALGMANNVVHGYGKASVTTSVPSLQNYEESISGTQHGSVDIEGKATVYAILEPALPDADGSIHWEPPPTGWIKANVDATWDAQTERGGVGVVIRDQTGSVLRSVRSFIPTCVSAESAEIIACVEGLRHLVDFTQWPTILESDAAQVINTLSAGCNDSSANWSLYVEARGLMAGLREVMLSKVNRQGNEVAHCLAQLGKGDLCGVLDDSAPPCVLAMVMEDCNNIMS</sequence>
<evidence type="ECO:0000313" key="7">
    <source>
        <dbReference type="Proteomes" id="UP001231189"/>
    </source>
</evidence>
<dbReference type="PROSITE" id="PS50297">
    <property type="entry name" value="ANK_REP_REGION"/>
    <property type="match status" value="3"/>
</dbReference>
<dbReference type="InterPro" id="IPR002110">
    <property type="entry name" value="Ankyrin_rpt"/>
</dbReference>
<dbReference type="SUPFAM" id="SSF48403">
    <property type="entry name" value="Ankyrin repeat"/>
    <property type="match status" value="1"/>
</dbReference>
<feature type="domain" description="RNase H type-1" evidence="5">
    <location>
        <begin position="390"/>
        <end position="510"/>
    </location>
</feature>
<evidence type="ECO:0000259" key="5">
    <source>
        <dbReference type="Pfam" id="PF13456"/>
    </source>
</evidence>
<dbReference type="InterPro" id="IPR019734">
    <property type="entry name" value="TPR_rpt"/>
</dbReference>
<dbReference type="PANTHER" id="PTHR46224">
    <property type="entry name" value="ANKYRIN REPEAT FAMILY PROTEIN"/>
    <property type="match status" value="1"/>
</dbReference>
<gene>
    <name evidence="6" type="ORF">QYE76_068211</name>
</gene>
<dbReference type="PROSITE" id="PS50005">
    <property type="entry name" value="TPR"/>
    <property type="match status" value="1"/>
</dbReference>
<dbReference type="Gene3D" id="3.30.420.10">
    <property type="entry name" value="Ribonuclease H-like superfamily/Ribonuclease H"/>
    <property type="match status" value="1"/>
</dbReference>
<evidence type="ECO:0000313" key="6">
    <source>
        <dbReference type="EMBL" id="KAK1650406.1"/>
    </source>
</evidence>
<dbReference type="EMBL" id="JAUUTY010000004">
    <property type="protein sequence ID" value="KAK1650406.1"/>
    <property type="molecule type" value="Genomic_DNA"/>
</dbReference>
<protein>
    <recommendedName>
        <fullName evidence="5">RNase H type-1 domain-containing protein</fullName>
    </recommendedName>
</protein>
<keyword evidence="1" id="KW-0677">Repeat</keyword>
<dbReference type="PROSITE" id="PS50088">
    <property type="entry name" value="ANK_REPEAT"/>
    <property type="match status" value="3"/>
</dbReference>
<proteinExistence type="predicted"/>
<organism evidence="6 7">
    <name type="scientific">Lolium multiflorum</name>
    <name type="common">Italian ryegrass</name>
    <name type="synonym">Lolium perenne subsp. multiflorum</name>
    <dbReference type="NCBI Taxonomy" id="4521"/>
    <lineage>
        <taxon>Eukaryota</taxon>
        <taxon>Viridiplantae</taxon>
        <taxon>Streptophyta</taxon>
        <taxon>Embryophyta</taxon>
        <taxon>Tracheophyta</taxon>
        <taxon>Spermatophyta</taxon>
        <taxon>Magnoliopsida</taxon>
        <taxon>Liliopsida</taxon>
        <taxon>Poales</taxon>
        <taxon>Poaceae</taxon>
        <taxon>BOP clade</taxon>
        <taxon>Pooideae</taxon>
        <taxon>Poodae</taxon>
        <taxon>Poeae</taxon>
        <taxon>Poeae Chloroplast Group 2 (Poeae type)</taxon>
        <taxon>Loliodinae</taxon>
        <taxon>Loliinae</taxon>
        <taxon>Lolium</taxon>
    </lineage>
</organism>
<dbReference type="Pfam" id="PF07719">
    <property type="entry name" value="TPR_2"/>
    <property type="match status" value="1"/>
</dbReference>
<feature type="repeat" description="TPR" evidence="4">
    <location>
        <begin position="277"/>
        <end position="310"/>
    </location>
</feature>
<dbReference type="Gene3D" id="1.25.40.10">
    <property type="entry name" value="Tetratricopeptide repeat domain"/>
    <property type="match status" value="1"/>
</dbReference>
<keyword evidence="2 4" id="KW-0802">TPR repeat</keyword>
<keyword evidence="3" id="KW-0040">ANK repeat</keyword>
<dbReference type="GO" id="GO:0003676">
    <property type="term" value="F:nucleic acid binding"/>
    <property type="evidence" value="ECO:0007669"/>
    <property type="project" value="InterPro"/>
</dbReference>
<dbReference type="Pfam" id="PF12796">
    <property type="entry name" value="Ank_2"/>
    <property type="match status" value="2"/>
</dbReference>
<dbReference type="Proteomes" id="UP001231189">
    <property type="component" value="Unassembled WGS sequence"/>
</dbReference>
<dbReference type="AlphaFoldDB" id="A0AAD8SDW4"/>
<feature type="repeat" description="ANK" evidence="3">
    <location>
        <begin position="132"/>
        <end position="164"/>
    </location>
</feature>
<dbReference type="SUPFAM" id="SSF53098">
    <property type="entry name" value="Ribonuclease H-like"/>
    <property type="match status" value="1"/>
</dbReference>
<dbReference type="InterPro" id="IPR051616">
    <property type="entry name" value="Cul2-RING_E3_ligase_SR"/>
</dbReference>
<dbReference type="SMART" id="SM00248">
    <property type="entry name" value="ANK"/>
    <property type="match status" value="4"/>
</dbReference>
<reference evidence="6" key="1">
    <citation type="submission" date="2023-07" db="EMBL/GenBank/DDBJ databases">
        <title>A chromosome-level genome assembly of Lolium multiflorum.</title>
        <authorList>
            <person name="Chen Y."/>
            <person name="Copetti D."/>
            <person name="Kolliker R."/>
            <person name="Studer B."/>
        </authorList>
    </citation>
    <scope>NUCLEOTIDE SEQUENCE</scope>
    <source>
        <strain evidence="6">02402/16</strain>
        <tissue evidence="6">Leaf</tissue>
    </source>
</reference>
<keyword evidence="7" id="KW-1185">Reference proteome</keyword>
<dbReference type="InterPro" id="IPR036770">
    <property type="entry name" value="Ankyrin_rpt-contain_sf"/>
</dbReference>
<dbReference type="GO" id="GO:0004523">
    <property type="term" value="F:RNA-DNA hybrid ribonuclease activity"/>
    <property type="evidence" value="ECO:0007669"/>
    <property type="project" value="InterPro"/>
</dbReference>
<dbReference type="Gene3D" id="1.25.40.20">
    <property type="entry name" value="Ankyrin repeat-containing domain"/>
    <property type="match status" value="2"/>
</dbReference>
<accession>A0AAD8SDW4</accession>
<evidence type="ECO:0000256" key="1">
    <source>
        <dbReference type="ARBA" id="ARBA00022737"/>
    </source>
</evidence>
<dbReference type="InterPro" id="IPR013105">
    <property type="entry name" value="TPR_2"/>
</dbReference>
<evidence type="ECO:0000256" key="3">
    <source>
        <dbReference type="PROSITE-ProRule" id="PRU00023"/>
    </source>
</evidence>
<dbReference type="SMART" id="SM00028">
    <property type="entry name" value="TPR"/>
    <property type="match status" value="3"/>
</dbReference>
<dbReference type="SUPFAM" id="SSF48452">
    <property type="entry name" value="TPR-like"/>
    <property type="match status" value="1"/>
</dbReference>
<dbReference type="Pfam" id="PF13456">
    <property type="entry name" value="RVT_3"/>
    <property type="match status" value="1"/>
</dbReference>
<dbReference type="PRINTS" id="PR01415">
    <property type="entry name" value="ANKYRIN"/>
</dbReference>
<dbReference type="InterPro" id="IPR036397">
    <property type="entry name" value="RNaseH_sf"/>
</dbReference>